<name>A0A5M9J3M6_9PSED</name>
<keyword evidence="1" id="KW-0418">Kinase</keyword>
<dbReference type="PANTHER" id="PTHR14136">
    <property type="entry name" value="BTB_POZ DOMAIN-CONTAINING PROTEIN KCTD9"/>
    <property type="match status" value="1"/>
</dbReference>
<dbReference type="Pfam" id="PF00805">
    <property type="entry name" value="Pentapeptide"/>
    <property type="match status" value="1"/>
</dbReference>
<gene>
    <name evidence="1" type="primary">spkB</name>
    <name evidence="1" type="ORF">FX985_03305</name>
</gene>
<comment type="caution">
    <text evidence="1">The sequence shown here is derived from an EMBL/GenBank/DDBJ whole genome shotgun (WGS) entry which is preliminary data.</text>
</comment>
<sequence length="155" mass="16593">MKTYTSEQLAEILGKHRSWLLDEEGGERANLSGANLSGANLSGANLRAANLSGANLSGANLSGVSDIWGASGNCREVKAIQCDLWPVTYTAEHMQIGCQFHALSEWWAFTDAKISRMDSKALDWWKVWKPILQNIIAVAPAVPGGAAPEPATKAA</sequence>
<dbReference type="SUPFAM" id="SSF141571">
    <property type="entry name" value="Pentapeptide repeat-like"/>
    <property type="match status" value="1"/>
</dbReference>
<reference evidence="1 2" key="1">
    <citation type="journal article" date="2018" name="Plant Biotechnol. Rep.">
        <title>Diversity and antifungal activity of endophytic bacteria associated with Panax ginseng seedlings.</title>
        <authorList>
            <person name="Park J.M."/>
            <person name="Hong C.E."/>
            <person name="Jo S.H."/>
        </authorList>
    </citation>
    <scope>NUCLEOTIDE SEQUENCE [LARGE SCALE GENOMIC DNA]</scope>
    <source>
        <strain evidence="1 2">PgKB38</strain>
    </source>
</reference>
<dbReference type="AlphaFoldDB" id="A0A5M9J3M6"/>
<proteinExistence type="predicted"/>
<keyword evidence="1" id="KW-0808">Transferase</keyword>
<dbReference type="GO" id="GO:0004674">
    <property type="term" value="F:protein serine/threonine kinase activity"/>
    <property type="evidence" value="ECO:0007669"/>
    <property type="project" value="UniProtKB-EC"/>
</dbReference>
<dbReference type="InterPro" id="IPR051082">
    <property type="entry name" value="Pentapeptide-BTB/POZ_domain"/>
</dbReference>
<organism evidence="1 2">
    <name type="scientific">Pseudomonas extremaustralis</name>
    <dbReference type="NCBI Taxonomy" id="359110"/>
    <lineage>
        <taxon>Bacteria</taxon>
        <taxon>Pseudomonadati</taxon>
        <taxon>Pseudomonadota</taxon>
        <taxon>Gammaproteobacteria</taxon>
        <taxon>Pseudomonadales</taxon>
        <taxon>Pseudomonadaceae</taxon>
        <taxon>Pseudomonas</taxon>
    </lineage>
</organism>
<accession>A0A5M9J3M6</accession>
<evidence type="ECO:0000313" key="2">
    <source>
        <dbReference type="Proteomes" id="UP000323425"/>
    </source>
</evidence>
<dbReference type="Gene3D" id="2.160.20.80">
    <property type="entry name" value="E3 ubiquitin-protein ligase SopA"/>
    <property type="match status" value="1"/>
</dbReference>
<dbReference type="EC" id="2.7.11.1" evidence="1"/>
<protein>
    <submittedName>
        <fullName evidence="1">Serine/threonine-protein kinase B</fullName>
        <ecNumber evidence="1">2.7.11.1</ecNumber>
    </submittedName>
</protein>
<dbReference type="InterPro" id="IPR001646">
    <property type="entry name" value="5peptide_repeat"/>
</dbReference>
<dbReference type="EMBL" id="VTFH01000001">
    <property type="protein sequence ID" value="KAA8563237.1"/>
    <property type="molecule type" value="Genomic_DNA"/>
</dbReference>
<dbReference type="RefSeq" id="WP_411736755.1">
    <property type="nucleotide sequence ID" value="NZ_VTFH01000001.1"/>
</dbReference>
<dbReference type="PANTHER" id="PTHR14136:SF17">
    <property type="entry name" value="BTB_POZ DOMAIN-CONTAINING PROTEIN KCTD9"/>
    <property type="match status" value="1"/>
</dbReference>
<dbReference type="Proteomes" id="UP000323425">
    <property type="component" value="Unassembled WGS sequence"/>
</dbReference>
<evidence type="ECO:0000313" key="1">
    <source>
        <dbReference type="EMBL" id="KAA8563237.1"/>
    </source>
</evidence>